<organism evidence="1 2">
    <name type="scientific">Phytophthora nicotianae (strain INRA-310)</name>
    <name type="common">Phytophthora parasitica</name>
    <dbReference type="NCBI Taxonomy" id="761204"/>
    <lineage>
        <taxon>Eukaryota</taxon>
        <taxon>Sar</taxon>
        <taxon>Stramenopiles</taxon>
        <taxon>Oomycota</taxon>
        <taxon>Peronosporomycetes</taxon>
        <taxon>Peronosporales</taxon>
        <taxon>Peronosporaceae</taxon>
        <taxon>Phytophthora</taxon>
    </lineage>
</organism>
<evidence type="ECO:0000313" key="1">
    <source>
        <dbReference type="EMBL" id="ETN00848.1"/>
    </source>
</evidence>
<reference evidence="1 2" key="2">
    <citation type="submission" date="2013-11" db="EMBL/GenBank/DDBJ databases">
        <title>The Genome Sequence of Phytophthora parasitica INRA-310.</title>
        <authorList>
            <consortium name="The Broad Institute Genomics Platform"/>
            <person name="Russ C."/>
            <person name="Tyler B."/>
            <person name="Panabieres F."/>
            <person name="Shan W."/>
            <person name="Tripathy S."/>
            <person name="Grunwald N."/>
            <person name="Machado M."/>
            <person name="Johnson C.S."/>
            <person name="Arredondo F."/>
            <person name="Hong C."/>
            <person name="Coffey M."/>
            <person name="Young S.K."/>
            <person name="Zeng Q."/>
            <person name="Gargeya S."/>
            <person name="Fitzgerald M."/>
            <person name="Abouelleil A."/>
            <person name="Alvarado L."/>
            <person name="Chapman S.B."/>
            <person name="Gainer-Dewar J."/>
            <person name="Goldberg J."/>
            <person name="Griggs A."/>
            <person name="Gujja S."/>
            <person name="Hansen M."/>
            <person name="Howarth C."/>
            <person name="Imamovic A."/>
            <person name="Ireland A."/>
            <person name="Larimer J."/>
            <person name="McCowan C."/>
            <person name="Murphy C."/>
            <person name="Pearson M."/>
            <person name="Poon T.W."/>
            <person name="Priest M."/>
            <person name="Roberts A."/>
            <person name="Saif S."/>
            <person name="Shea T."/>
            <person name="Sykes S."/>
            <person name="Wortman J."/>
            <person name="Nusbaum C."/>
            <person name="Birren B."/>
        </authorList>
    </citation>
    <scope>NUCLEOTIDE SEQUENCE [LARGE SCALE GENOMIC DNA]</scope>
    <source>
        <strain evidence="1 2">INRA-310</strain>
    </source>
</reference>
<sequence>MPDIKHLTVFNLRCKLPYETAMHYCTRLGIDIEHGRRCVRGRTALHHQWQIIVQETYVETGSGRCRRRYDSSRESRRQRPIHDVAHHRLAEASRTAVECDLSHTASVSPVKVELLRWEFDRGNRVLTLTYEYCSCELRAIRHSNCAKLHFFTPCVHECRAVHRYKTTHHALALPV</sequence>
<dbReference type="Proteomes" id="UP000018817">
    <property type="component" value="Unassembled WGS sequence"/>
</dbReference>
<name>W2PIN7_PHYN3</name>
<dbReference type="VEuPathDB" id="FungiDB:PPTG_17699"/>
<dbReference type="EMBL" id="KI669633">
    <property type="protein sequence ID" value="ETN00848.1"/>
    <property type="molecule type" value="Genomic_DNA"/>
</dbReference>
<gene>
    <name evidence="1" type="ORF">PPTG_17699</name>
</gene>
<evidence type="ECO:0000313" key="2">
    <source>
        <dbReference type="Proteomes" id="UP000018817"/>
    </source>
</evidence>
<dbReference type="GeneID" id="20186662"/>
<reference evidence="2" key="1">
    <citation type="submission" date="2011-12" db="EMBL/GenBank/DDBJ databases">
        <authorList>
            <consortium name="The Broad Institute Genome Sequencing Platform"/>
            <person name="Russ C."/>
            <person name="Tyler B."/>
            <person name="Panabieres F."/>
            <person name="Shan W."/>
            <person name="Tripathy S."/>
            <person name="Grunwald N."/>
            <person name="Machado M."/>
            <person name="Young S.K."/>
            <person name="Zeng Q."/>
            <person name="Gargeya S."/>
            <person name="Fitzgerald M."/>
            <person name="Haas B."/>
            <person name="Abouelleil A."/>
            <person name="Alvarado L."/>
            <person name="Arachchi H.M."/>
            <person name="Berlin A."/>
            <person name="Chapman S.B."/>
            <person name="Gearin G."/>
            <person name="Goldberg J."/>
            <person name="Griggs A."/>
            <person name="Gujja S."/>
            <person name="Hansen M."/>
            <person name="Heiman D."/>
            <person name="Howarth C."/>
            <person name="Larimer J."/>
            <person name="Lui A."/>
            <person name="MacDonald P.J.P."/>
            <person name="McCowen C."/>
            <person name="Montmayeur A."/>
            <person name="Murphy C."/>
            <person name="Neiman D."/>
            <person name="Pearson M."/>
            <person name="Priest M."/>
            <person name="Roberts A."/>
            <person name="Saif S."/>
            <person name="Shea T."/>
            <person name="Sisk P."/>
            <person name="Stolte C."/>
            <person name="Sykes S."/>
            <person name="Wortman J."/>
            <person name="Nusbaum C."/>
            <person name="Birren B."/>
        </authorList>
    </citation>
    <scope>NUCLEOTIDE SEQUENCE [LARGE SCALE GENOMIC DNA]</scope>
    <source>
        <strain evidence="2">INRA-310</strain>
    </source>
</reference>
<proteinExistence type="predicted"/>
<dbReference type="RefSeq" id="XP_008913899.1">
    <property type="nucleotide sequence ID" value="XM_008915651.1"/>
</dbReference>
<accession>W2PIN7</accession>
<protein>
    <submittedName>
        <fullName evidence="1">Uncharacterized protein</fullName>
    </submittedName>
</protein>
<dbReference type="AlphaFoldDB" id="W2PIN7"/>